<dbReference type="InterPro" id="IPR001314">
    <property type="entry name" value="Peptidase_S1A"/>
</dbReference>
<evidence type="ECO:0000313" key="7">
    <source>
        <dbReference type="Proteomes" id="UP000297703"/>
    </source>
</evidence>
<dbReference type="PANTHER" id="PTHR24276:SF98">
    <property type="entry name" value="FI18310P1-RELATED"/>
    <property type="match status" value="1"/>
</dbReference>
<evidence type="ECO:0000256" key="2">
    <source>
        <dbReference type="ARBA" id="ARBA00023157"/>
    </source>
</evidence>
<dbReference type="InterPro" id="IPR001254">
    <property type="entry name" value="Trypsin_dom"/>
</dbReference>
<accession>A0A4D9DJK7</accession>
<feature type="signal peptide" evidence="4">
    <location>
        <begin position="1"/>
        <end position="19"/>
    </location>
</feature>
<organism evidence="6 7">
    <name type="scientific">Platysternon megacephalum</name>
    <name type="common">big-headed turtle</name>
    <dbReference type="NCBI Taxonomy" id="55544"/>
    <lineage>
        <taxon>Eukaryota</taxon>
        <taxon>Metazoa</taxon>
        <taxon>Chordata</taxon>
        <taxon>Craniata</taxon>
        <taxon>Vertebrata</taxon>
        <taxon>Euteleostomi</taxon>
        <taxon>Archelosauria</taxon>
        <taxon>Testudinata</taxon>
        <taxon>Testudines</taxon>
        <taxon>Cryptodira</taxon>
        <taxon>Durocryptodira</taxon>
        <taxon>Testudinoidea</taxon>
        <taxon>Platysternidae</taxon>
        <taxon>Platysternon</taxon>
    </lineage>
</organism>
<sequence length="252" mass="25520">MGLTSALLLGPSVAGAVAAQPGAFAAKPGAHAANQGAPSAGPHAPVGGSPRIIDGSMATVNPGAVSLSNRPGVHNCTASLIAPNWVLTAKHCATAKEKPEVRVGATAWAKGELMVVDRTVMAPNADLALMHLTADVTTATPVKLADANPPVGSIVTMWGWGLTSPSATMTSPDLKFAQGKIATYTDADAYGGKAVSINGVDGTVWQGDSGGPAFTADGIQFGVASTAQYWNKQNTYVQVATYRGWIKDVAGV</sequence>
<dbReference type="GO" id="GO:0006508">
    <property type="term" value="P:proteolysis"/>
    <property type="evidence" value="ECO:0007669"/>
    <property type="project" value="InterPro"/>
</dbReference>
<comment type="caution">
    <text evidence="6">The sequence shown here is derived from an EMBL/GenBank/DDBJ whole genome shotgun (WGS) entry which is preliminary data.</text>
</comment>
<evidence type="ECO:0000256" key="1">
    <source>
        <dbReference type="ARBA" id="ARBA00007664"/>
    </source>
</evidence>
<gene>
    <name evidence="6" type="ORF">DR999_PMT23428</name>
</gene>
<protein>
    <submittedName>
        <fullName evidence="6">Trypsin-6</fullName>
    </submittedName>
</protein>
<dbReference type="Gene3D" id="2.40.10.10">
    <property type="entry name" value="Trypsin-like serine proteases"/>
    <property type="match status" value="1"/>
</dbReference>
<evidence type="ECO:0000313" key="6">
    <source>
        <dbReference type="EMBL" id="TFJ95143.1"/>
    </source>
</evidence>
<feature type="chain" id="PRO_5020023497" evidence="4">
    <location>
        <begin position="20"/>
        <end position="252"/>
    </location>
</feature>
<dbReference type="Proteomes" id="UP000297703">
    <property type="component" value="Unassembled WGS sequence"/>
</dbReference>
<keyword evidence="7" id="KW-1185">Reference proteome</keyword>
<dbReference type="SUPFAM" id="SSF50494">
    <property type="entry name" value="Trypsin-like serine proteases"/>
    <property type="match status" value="1"/>
</dbReference>
<dbReference type="InterPro" id="IPR050430">
    <property type="entry name" value="Peptidase_S1"/>
</dbReference>
<reference evidence="6 7" key="2">
    <citation type="submission" date="2019-04" db="EMBL/GenBank/DDBJ databases">
        <title>The genome sequence of big-headed turtle.</title>
        <authorList>
            <person name="Gong S."/>
        </authorList>
    </citation>
    <scope>NUCLEOTIDE SEQUENCE [LARGE SCALE GENOMIC DNA]</scope>
    <source>
        <strain evidence="6">DO16091913</strain>
        <tissue evidence="6">Muscle</tissue>
    </source>
</reference>
<dbReference type="InterPro" id="IPR043504">
    <property type="entry name" value="Peptidase_S1_PA_chymotrypsin"/>
</dbReference>
<evidence type="ECO:0000256" key="4">
    <source>
        <dbReference type="SAM" id="SignalP"/>
    </source>
</evidence>
<dbReference type="OrthoDB" id="8440699at2759"/>
<dbReference type="STRING" id="55544.A0A4D9DJK7"/>
<reference evidence="6 7" key="1">
    <citation type="submission" date="2019-04" db="EMBL/GenBank/DDBJ databases">
        <title>Draft genome of the big-headed turtle Platysternon megacephalum.</title>
        <authorList>
            <person name="Gong S."/>
        </authorList>
    </citation>
    <scope>NUCLEOTIDE SEQUENCE [LARGE SCALE GENOMIC DNA]</scope>
    <source>
        <strain evidence="6">DO16091913</strain>
        <tissue evidence="6">Muscle</tissue>
    </source>
</reference>
<name>A0A4D9DJK7_9SAUR</name>
<comment type="similarity">
    <text evidence="1">Belongs to the peptidase S1 family.</text>
</comment>
<feature type="region of interest" description="Disordered" evidence="3">
    <location>
        <begin position="28"/>
        <end position="51"/>
    </location>
</feature>
<dbReference type="PRINTS" id="PR00722">
    <property type="entry name" value="CHYMOTRYPSIN"/>
</dbReference>
<dbReference type="PANTHER" id="PTHR24276">
    <property type="entry name" value="POLYSERASE-RELATED"/>
    <property type="match status" value="1"/>
</dbReference>
<dbReference type="PROSITE" id="PS50240">
    <property type="entry name" value="TRYPSIN_DOM"/>
    <property type="match status" value="1"/>
</dbReference>
<dbReference type="SMART" id="SM00020">
    <property type="entry name" value="Tryp_SPc"/>
    <property type="match status" value="1"/>
</dbReference>
<dbReference type="GO" id="GO:0004252">
    <property type="term" value="F:serine-type endopeptidase activity"/>
    <property type="evidence" value="ECO:0007669"/>
    <property type="project" value="InterPro"/>
</dbReference>
<evidence type="ECO:0000259" key="5">
    <source>
        <dbReference type="PROSITE" id="PS50240"/>
    </source>
</evidence>
<proteinExistence type="inferred from homology"/>
<keyword evidence="4" id="KW-0732">Signal</keyword>
<dbReference type="Pfam" id="PF00089">
    <property type="entry name" value="Trypsin"/>
    <property type="match status" value="1"/>
</dbReference>
<feature type="domain" description="Peptidase S1" evidence="5">
    <location>
        <begin position="45"/>
        <end position="251"/>
    </location>
</feature>
<dbReference type="InterPro" id="IPR009003">
    <property type="entry name" value="Peptidase_S1_PA"/>
</dbReference>
<dbReference type="EMBL" id="QXTE01013474">
    <property type="protein sequence ID" value="TFJ95143.1"/>
    <property type="molecule type" value="Genomic_DNA"/>
</dbReference>
<dbReference type="AlphaFoldDB" id="A0A4D9DJK7"/>
<keyword evidence="2" id="KW-1015">Disulfide bond</keyword>
<evidence type="ECO:0000256" key="3">
    <source>
        <dbReference type="SAM" id="MobiDB-lite"/>
    </source>
</evidence>